<dbReference type="RefSeq" id="WP_015075993.1">
    <property type="nucleotide sequence ID" value="NC_019425.2"/>
</dbReference>
<protein>
    <recommendedName>
        <fullName evidence="2">Pyridoxal phosphate homeostasis protein</fullName>
        <shortName evidence="2">PLP homeostasis protein</shortName>
    </recommendedName>
</protein>
<dbReference type="eggNOG" id="COG0325">
    <property type="taxonomic scope" value="Bacteria"/>
</dbReference>
<dbReference type="KEGG" id="cml:BN424_1197"/>
<evidence type="ECO:0000256" key="2">
    <source>
        <dbReference type="HAMAP-Rule" id="MF_02087"/>
    </source>
</evidence>
<evidence type="ECO:0000259" key="5">
    <source>
        <dbReference type="Pfam" id="PF01168"/>
    </source>
</evidence>
<dbReference type="Proteomes" id="UP000000212">
    <property type="component" value="Chromosome"/>
</dbReference>
<dbReference type="NCBIfam" id="TIGR00044">
    <property type="entry name" value="YggS family pyridoxal phosphate-dependent enzyme"/>
    <property type="match status" value="1"/>
</dbReference>
<dbReference type="STRING" id="1234679.BN424_1197"/>
<dbReference type="AlphaFoldDB" id="K8E3B1"/>
<dbReference type="SUPFAM" id="SSF51419">
    <property type="entry name" value="PLP-binding barrel"/>
    <property type="match status" value="1"/>
</dbReference>
<evidence type="ECO:0000313" key="6">
    <source>
        <dbReference type="EMBL" id="CCO10639.2"/>
    </source>
</evidence>
<sequence>MTIKENLQQVEETLNLSLTHAQRQPEAATLIAVTKAVSNEETAEIYHLGIKNLAENRPEGLIAKQDFLPEKDIIWHYIGNLQSRKVKQVINRIDYFHSLDRLTLASEIEKRADHQIACFVQVNVSKEESKHGISPVELTEFIAELANYSKIQVIGLMTMAPLGANEAEIRHYFSELRILQAEIASKKIPYAPCTELSMGMSNDYQLAVEEGATFIRVGSLLFK</sequence>
<dbReference type="Pfam" id="PF01168">
    <property type="entry name" value="Ala_racemase_N"/>
    <property type="match status" value="1"/>
</dbReference>
<reference evidence="7" key="1">
    <citation type="journal article" date="2013" name="Genome Announc.">
        <title>Complete Chromosome Sequence of Carnobacterium maltaromaticum LMA 28.</title>
        <authorList>
            <person name="Cailliez-Grimal C."/>
            <person name="Chaillou S."/>
            <person name="Anba-Mondoloni J."/>
            <person name="Loux V."/>
            <person name="Afzal M.I."/>
            <person name="Rahman A."/>
            <person name="Kergourlay G."/>
            <person name="Champomier-Verges M.C."/>
            <person name="Zagorec M."/>
            <person name="Dalgaard P."/>
            <person name="Leisner J.J."/>
            <person name="Prevost H."/>
            <person name="Revol-Junelles A.M."/>
            <person name="Borges F."/>
        </authorList>
    </citation>
    <scope>NUCLEOTIDE SEQUENCE</scope>
    <source>
        <strain evidence="7">LMA28</strain>
    </source>
</reference>
<accession>K8E3B1</accession>
<comment type="function">
    <text evidence="2">Pyridoxal 5'-phosphate (PLP)-binding protein, which is involved in PLP homeostasis.</text>
</comment>
<evidence type="ECO:0000313" key="7">
    <source>
        <dbReference type="Proteomes" id="UP000000212"/>
    </source>
</evidence>
<dbReference type="InterPro" id="IPR029066">
    <property type="entry name" value="PLP-binding_barrel"/>
</dbReference>
<dbReference type="GO" id="GO:0030170">
    <property type="term" value="F:pyridoxal phosphate binding"/>
    <property type="evidence" value="ECO:0007669"/>
    <property type="project" value="UniProtKB-UniRule"/>
</dbReference>
<dbReference type="InterPro" id="IPR011078">
    <property type="entry name" value="PyrdxlP_homeostasis"/>
</dbReference>
<comment type="similarity">
    <text evidence="2 4">Belongs to the pyridoxal phosphate-binding protein YggS/PROSC family.</text>
</comment>
<dbReference type="PANTHER" id="PTHR10146:SF14">
    <property type="entry name" value="PYRIDOXAL PHOSPHATE HOMEOSTASIS PROTEIN"/>
    <property type="match status" value="1"/>
</dbReference>
<dbReference type="HOGENOM" id="CLU_059988_1_2_9"/>
<dbReference type="OrthoDB" id="9804072at2"/>
<keyword evidence="1 2" id="KW-0663">Pyridoxal phosphate</keyword>
<evidence type="ECO:0000256" key="3">
    <source>
        <dbReference type="PIRSR" id="PIRSR004848-1"/>
    </source>
</evidence>
<dbReference type="PANTHER" id="PTHR10146">
    <property type="entry name" value="PROLINE SYNTHETASE CO-TRANSCRIBED BACTERIAL HOMOLOG PROTEIN"/>
    <property type="match status" value="1"/>
</dbReference>
<feature type="modified residue" description="N6-(pyridoxal phosphate)lysine" evidence="2 3">
    <location>
        <position position="35"/>
    </location>
</feature>
<keyword evidence="7" id="KW-1185">Reference proteome</keyword>
<evidence type="ECO:0000256" key="4">
    <source>
        <dbReference type="RuleBase" id="RU004514"/>
    </source>
</evidence>
<dbReference type="FunFam" id="3.20.20.10:FF:000011">
    <property type="entry name" value="Pyridoxal phosphate homeostasis protein"/>
    <property type="match status" value="1"/>
</dbReference>
<dbReference type="PIRSF" id="PIRSF004848">
    <property type="entry name" value="YBL036c_PLPDEIII"/>
    <property type="match status" value="1"/>
</dbReference>
<proteinExistence type="inferred from homology"/>
<dbReference type="HAMAP" id="MF_02087">
    <property type="entry name" value="PLP_homeostasis"/>
    <property type="match status" value="1"/>
</dbReference>
<gene>
    <name evidence="6" type="primary">ylmE</name>
    <name evidence="6" type="ORF">BN424_1197</name>
</gene>
<dbReference type="Gene3D" id="3.20.20.10">
    <property type="entry name" value="Alanine racemase"/>
    <property type="match status" value="1"/>
</dbReference>
<evidence type="ECO:0000256" key="1">
    <source>
        <dbReference type="ARBA" id="ARBA00022898"/>
    </source>
</evidence>
<feature type="domain" description="Alanine racemase N-terminal" evidence="5">
    <location>
        <begin position="14"/>
        <end position="222"/>
    </location>
</feature>
<organism evidence="6 7">
    <name type="scientific">Carnobacterium maltaromaticum LMA28</name>
    <dbReference type="NCBI Taxonomy" id="1234679"/>
    <lineage>
        <taxon>Bacteria</taxon>
        <taxon>Bacillati</taxon>
        <taxon>Bacillota</taxon>
        <taxon>Bacilli</taxon>
        <taxon>Lactobacillales</taxon>
        <taxon>Carnobacteriaceae</taxon>
        <taxon>Carnobacterium</taxon>
    </lineage>
</organism>
<name>K8E3B1_CARML</name>
<dbReference type="InterPro" id="IPR001608">
    <property type="entry name" value="Ala_racemase_N"/>
</dbReference>
<dbReference type="CDD" id="cd00635">
    <property type="entry name" value="PLPDE_III_YBL036c_like"/>
    <property type="match status" value="1"/>
</dbReference>
<dbReference type="EMBL" id="HE999757">
    <property type="protein sequence ID" value="CCO10639.2"/>
    <property type="molecule type" value="Genomic_DNA"/>
</dbReference>
<comment type="cofactor">
    <cofactor evidence="3">
        <name>pyridoxal 5'-phosphate</name>
        <dbReference type="ChEBI" id="CHEBI:597326"/>
    </cofactor>
</comment>